<gene>
    <name evidence="2" type="ORF">FBZ96_106611</name>
</gene>
<evidence type="ECO:0000313" key="2">
    <source>
        <dbReference type="EMBL" id="TWA97552.1"/>
    </source>
</evidence>
<dbReference type="Proteomes" id="UP000319949">
    <property type="component" value="Unassembled WGS sequence"/>
</dbReference>
<dbReference type="EMBL" id="VITK01000006">
    <property type="protein sequence ID" value="TWA97552.1"/>
    <property type="molecule type" value="Genomic_DNA"/>
</dbReference>
<dbReference type="Pfam" id="PF01936">
    <property type="entry name" value="NYN"/>
    <property type="match status" value="1"/>
</dbReference>
<accession>A0A560DKF2</accession>
<dbReference type="GO" id="GO:0004540">
    <property type="term" value="F:RNA nuclease activity"/>
    <property type="evidence" value="ECO:0007669"/>
    <property type="project" value="InterPro"/>
</dbReference>
<evidence type="ECO:0000313" key="3">
    <source>
        <dbReference type="Proteomes" id="UP000319949"/>
    </source>
</evidence>
<proteinExistence type="predicted"/>
<protein>
    <submittedName>
        <fullName evidence="2">NYN domain-containing protein</fullName>
    </submittedName>
</protein>
<organism evidence="2 3">
    <name type="scientific">Bradyrhizobium stylosanthis</name>
    <dbReference type="NCBI Taxonomy" id="1803665"/>
    <lineage>
        <taxon>Bacteria</taxon>
        <taxon>Pseudomonadati</taxon>
        <taxon>Pseudomonadota</taxon>
        <taxon>Alphaproteobacteria</taxon>
        <taxon>Hyphomicrobiales</taxon>
        <taxon>Nitrobacteraceae</taxon>
        <taxon>Bradyrhizobium</taxon>
    </lineage>
</organism>
<keyword evidence="3" id="KW-1185">Reference proteome</keyword>
<comment type="caution">
    <text evidence="2">The sequence shown here is derived from an EMBL/GenBank/DDBJ whole genome shotgun (WGS) entry which is preliminary data.</text>
</comment>
<name>A0A560DKF2_9BRAD</name>
<dbReference type="AlphaFoldDB" id="A0A560DKF2"/>
<evidence type="ECO:0000259" key="1">
    <source>
        <dbReference type="Pfam" id="PF01936"/>
    </source>
</evidence>
<reference evidence="2 3" key="1">
    <citation type="submission" date="2019-06" db="EMBL/GenBank/DDBJ databases">
        <title>Genomic Encyclopedia of Type Strains, Phase IV (KMG-V): Genome sequencing to study the core and pangenomes of soil and plant-associated prokaryotes.</title>
        <authorList>
            <person name="Whitman W."/>
        </authorList>
    </citation>
    <scope>NUCLEOTIDE SEQUENCE [LARGE SCALE GENOMIC DNA]</scope>
    <source>
        <strain evidence="2 3">BR 510</strain>
    </source>
</reference>
<dbReference type="InterPro" id="IPR021139">
    <property type="entry name" value="NYN"/>
</dbReference>
<sequence>MRPFSRAKDASLLRIYWYDGTLGGARLTADQALLANQDDVKVRLGFLNNAGQQKGVDSLIVTDLIELARQKSIYDAVLLSGDEDVRLGVQIPQNYGVQVHLIGIAPARGSQSHQLMQEADTTTEWGEDIIRRFLSVRQSAAKAAAVKGKTTAPQVVPAASAAEAKSGAENDVLDTVAKEFVQSVTHSDLEGLDTYWKSGERGLPANLDRRLLPLGRDALGSSSEVLSSSGSPEVDQGEQEVACLSAASSCASSTRLAGCSGRCVCCTPASDKAERGAR</sequence>
<dbReference type="Gene3D" id="3.40.50.1010">
    <property type="entry name" value="5'-nuclease"/>
    <property type="match status" value="1"/>
</dbReference>
<feature type="domain" description="NYN" evidence="1">
    <location>
        <begin position="41"/>
        <end position="123"/>
    </location>
</feature>